<dbReference type="InterPro" id="IPR004155">
    <property type="entry name" value="PBS_lyase_HEAT"/>
</dbReference>
<dbReference type="Pfam" id="PF12796">
    <property type="entry name" value="Ank_2"/>
    <property type="match status" value="1"/>
</dbReference>
<dbReference type="SMART" id="SM00567">
    <property type="entry name" value="EZ_HEAT"/>
    <property type="match status" value="3"/>
</dbReference>
<dbReference type="PROSITE" id="PS50088">
    <property type="entry name" value="ANK_REPEAT"/>
    <property type="match status" value="2"/>
</dbReference>
<evidence type="ECO:0000313" key="5">
    <source>
        <dbReference type="Proteomes" id="UP000664167"/>
    </source>
</evidence>
<dbReference type="PANTHER" id="PTHR24171">
    <property type="entry name" value="ANKYRIN REPEAT DOMAIN-CONTAINING PROTEIN 39-RELATED"/>
    <property type="match status" value="1"/>
</dbReference>
<dbReference type="SUPFAM" id="SSF48371">
    <property type="entry name" value="ARM repeat"/>
    <property type="match status" value="1"/>
</dbReference>
<dbReference type="SUPFAM" id="SSF48403">
    <property type="entry name" value="Ankyrin repeat"/>
    <property type="match status" value="1"/>
</dbReference>
<dbReference type="Gene3D" id="1.25.40.20">
    <property type="entry name" value="Ankyrin repeat-containing domain"/>
    <property type="match status" value="1"/>
</dbReference>
<dbReference type="Gene3D" id="1.25.10.10">
    <property type="entry name" value="Leucine-rich Repeat Variant"/>
    <property type="match status" value="1"/>
</dbReference>
<keyword evidence="5" id="KW-1185">Reference proteome</keyword>
<organism evidence="4 5">
    <name type="scientific">Streptomyces beijiangensis</name>
    <dbReference type="NCBI Taxonomy" id="163361"/>
    <lineage>
        <taxon>Bacteria</taxon>
        <taxon>Bacillati</taxon>
        <taxon>Actinomycetota</taxon>
        <taxon>Actinomycetes</taxon>
        <taxon>Kitasatosporales</taxon>
        <taxon>Streptomycetaceae</taxon>
        <taxon>Streptomyces</taxon>
    </lineage>
</organism>
<feature type="repeat" description="ANK" evidence="3">
    <location>
        <begin position="133"/>
        <end position="165"/>
    </location>
</feature>
<keyword evidence="2 3" id="KW-0040">ANK repeat</keyword>
<keyword evidence="1" id="KW-0677">Repeat</keyword>
<dbReference type="PROSITE" id="PS50297">
    <property type="entry name" value="ANK_REP_REGION"/>
    <property type="match status" value="1"/>
</dbReference>
<dbReference type="RefSeq" id="WP_206967751.1">
    <property type="nucleotide sequence ID" value="NZ_BAAAJJ010000006.1"/>
</dbReference>
<feature type="repeat" description="ANK" evidence="3">
    <location>
        <begin position="67"/>
        <end position="99"/>
    </location>
</feature>
<dbReference type="InterPro" id="IPR016024">
    <property type="entry name" value="ARM-type_fold"/>
</dbReference>
<comment type="caution">
    <text evidence="4">The sequence shown here is derived from an EMBL/GenBank/DDBJ whole genome shotgun (WGS) entry which is preliminary data.</text>
</comment>
<dbReference type="EMBL" id="JAFLRJ010000372">
    <property type="protein sequence ID" value="MBO0516211.1"/>
    <property type="molecule type" value="Genomic_DNA"/>
</dbReference>
<evidence type="ECO:0000256" key="3">
    <source>
        <dbReference type="PROSITE-ProRule" id="PRU00023"/>
    </source>
</evidence>
<dbReference type="InterPro" id="IPR011989">
    <property type="entry name" value="ARM-like"/>
</dbReference>
<evidence type="ECO:0000256" key="2">
    <source>
        <dbReference type="ARBA" id="ARBA00023043"/>
    </source>
</evidence>
<protein>
    <submittedName>
        <fullName evidence="4">Ankyrin repeat domain-containing protein</fullName>
    </submittedName>
</protein>
<dbReference type="Proteomes" id="UP000664167">
    <property type="component" value="Unassembled WGS sequence"/>
</dbReference>
<evidence type="ECO:0000256" key="1">
    <source>
        <dbReference type="ARBA" id="ARBA00022737"/>
    </source>
</evidence>
<proteinExistence type="predicted"/>
<sequence>MTNVMDAVLGGDEDAVVRALRAGASPESQSEGLGTALYRAALGDRPGIVRLLLAAGADPNRPSGDDTVDLPLCGAASGGHTEVVRALLAAGAEPDLREELDFTAMTWAAQKGYGKTAEVLLAHGADPDLPGPGGVPPLVMAASRGSAETVRVLLRHGASAHQEALAEARRWLALDVEQEVRRQLGESYGPAYEAVARRVREDGGLTVVVDLVGEDAPWASAEQQTGHGAVATLLETELGIRASFDELAERALRYGDPCLDDWFEPMFALQRRGDEETYQAAAAWAADGGHPLRQAFAADVLAQLGFATGEKPFAVRSLPVLRELARTAEHPELIQSAVLALGHHGDPAALPEILRHAAHPDRDVRYRVALALHGLVPADHADALAALVTLTRDPDDEVRDWATLDLAAVESDTPQIREALAARLDDEHPDTAAEAALGLAMRQDPRAVETLVRILADEDPEGYAHSTALEAIDHVEDASTRHRLTRTTPRCR</sequence>
<evidence type="ECO:0000313" key="4">
    <source>
        <dbReference type="EMBL" id="MBO0516211.1"/>
    </source>
</evidence>
<dbReference type="SMART" id="SM00248">
    <property type="entry name" value="ANK"/>
    <property type="match status" value="4"/>
</dbReference>
<name>A0A939JHG4_9ACTN</name>
<dbReference type="AlphaFoldDB" id="A0A939JHG4"/>
<reference evidence="4" key="1">
    <citation type="submission" date="2021-03" db="EMBL/GenBank/DDBJ databases">
        <title>Streptomyces poriferae sp. nov., a novel marine sponge-derived Actinobacteria species with anti-MRSA activity.</title>
        <authorList>
            <person name="Sandoval-Powers M."/>
            <person name="Kralova S."/>
            <person name="Nguyen G.-S."/>
            <person name="Fawwal D."/>
            <person name="Degnes K."/>
            <person name="Klinkenberg G."/>
            <person name="Sletta H."/>
            <person name="Wentzel A."/>
            <person name="Liles M.R."/>
        </authorList>
    </citation>
    <scope>NUCLEOTIDE SEQUENCE</scope>
    <source>
        <strain evidence="4">DSM 41794</strain>
    </source>
</reference>
<dbReference type="InterPro" id="IPR002110">
    <property type="entry name" value="Ankyrin_rpt"/>
</dbReference>
<gene>
    <name evidence="4" type="ORF">J0695_31220</name>
</gene>
<accession>A0A939JHG4</accession>
<dbReference type="Pfam" id="PF00023">
    <property type="entry name" value="Ank"/>
    <property type="match status" value="1"/>
</dbReference>
<dbReference type="Pfam" id="PF13646">
    <property type="entry name" value="HEAT_2"/>
    <property type="match status" value="1"/>
</dbReference>
<dbReference type="InterPro" id="IPR036770">
    <property type="entry name" value="Ankyrin_rpt-contain_sf"/>
</dbReference>